<name>A0ACC2N676_9HYME</name>
<organism evidence="1 2">
    <name type="scientific">Eretmocerus hayati</name>
    <dbReference type="NCBI Taxonomy" id="131215"/>
    <lineage>
        <taxon>Eukaryota</taxon>
        <taxon>Metazoa</taxon>
        <taxon>Ecdysozoa</taxon>
        <taxon>Arthropoda</taxon>
        <taxon>Hexapoda</taxon>
        <taxon>Insecta</taxon>
        <taxon>Pterygota</taxon>
        <taxon>Neoptera</taxon>
        <taxon>Endopterygota</taxon>
        <taxon>Hymenoptera</taxon>
        <taxon>Apocrita</taxon>
        <taxon>Proctotrupomorpha</taxon>
        <taxon>Chalcidoidea</taxon>
        <taxon>Aphelinidae</taxon>
        <taxon>Aphelininae</taxon>
        <taxon>Eretmocerus</taxon>
    </lineage>
</organism>
<evidence type="ECO:0000313" key="2">
    <source>
        <dbReference type="Proteomes" id="UP001239111"/>
    </source>
</evidence>
<proteinExistence type="predicted"/>
<reference evidence="1" key="1">
    <citation type="submission" date="2023-04" db="EMBL/GenBank/DDBJ databases">
        <title>A chromosome-level genome assembly of the parasitoid wasp Eretmocerus hayati.</title>
        <authorList>
            <person name="Zhong Y."/>
            <person name="Liu S."/>
            <person name="Liu Y."/>
        </authorList>
    </citation>
    <scope>NUCLEOTIDE SEQUENCE</scope>
    <source>
        <strain evidence="1">ZJU_SS_LIU_2023</strain>
    </source>
</reference>
<dbReference type="Proteomes" id="UP001239111">
    <property type="component" value="Chromosome 4"/>
</dbReference>
<comment type="caution">
    <text evidence="1">The sequence shown here is derived from an EMBL/GenBank/DDBJ whole genome shotgun (WGS) entry which is preliminary data.</text>
</comment>
<gene>
    <name evidence="1" type="ORF">QAD02_008053</name>
</gene>
<keyword evidence="2" id="KW-1185">Reference proteome</keyword>
<protein>
    <submittedName>
        <fullName evidence="1">Uncharacterized protein</fullName>
    </submittedName>
</protein>
<sequence length="141" mass="16403">MDPSTLALLPRRNRHVVPYIHPSYRWTIYDIETRADIGKFDKTIIQPVGEGSKLVIVAILKGRALREIIYAKCITAREPFCYITQDPVRLTRITARTKTISAIFLEDDPDTVYDQKTYIERGTFIELRYLESDEKPFPPTR</sequence>
<dbReference type="EMBL" id="CM056744">
    <property type="protein sequence ID" value="KAJ8666391.1"/>
    <property type="molecule type" value="Genomic_DNA"/>
</dbReference>
<evidence type="ECO:0000313" key="1">
    <source>
        <dbReference type="EMBL" id="KAJ8666391.1"/>
    </source>
</evidence>
<accession>A0ACC2N676</accession>